<keyword evidence="2" id="KW-1185">Reference proteome</keyword>
<dbReference type="OrthoDB" id="1429575at2759"/>
<protein>
    <submittedName>
        <fullName evidence="1">Uncharacterized protein</fullName>
    </submittedName>
</protein>
<evidence type="ECO:0000313" key="1">
    <source>
        <dbReference type="EMBL" id="RDX89556.1"/>
    </source>
</evidence>
<sequence length="116" mass="13875">MKRAITQYKFEIFTKIKRAKKDYVRKLLVISNILKFICARKDKLKEMVGTTSLCRRNRKSLPKRKQLWFDYVEKCRGFHENEGKSASIKTISALEDFRSIIHKHKMQKHNQNICIT</sequence>
<name>A0A371GGA4_MUCPR</name>
<accession>A0A371GGA4</accession>
<reference evidence="1" key="1">
    <citation type="submission" date="2018-05" db="EMBL/GenBank/DDBJ databases">
        <title>Draft genome of Mucuna pruriens seed.</title>
        <authorList>
            <person name="Nnadi N.E."/>
            <person name="Vos R."/>
            <person name="Hasami M.H."/>
            <person name="Devisetty U.K."/>
            <person name="Aguiy J.C."/>
        </authorList>
    </citation>
    <scope>NUCLEOTIDE SEQUENCE [LARGE SCALE GENOMIC DNA]</scope>
    <source>
        <strain evidence="1">JCA_2017</strain>
    </source>
</reference>
<gene>
    <name evidence="1" type="ORF">CR513_28708</name>
</gene>
<dbReference type="AlphaFoldDB" id="A0A371GGA4"/>
<comment type="caution">
    <text evidence="1">The sequence shown here is derived from an EMBL/GenBank/DDBJ whole genome shotgun (WGS) entry which is preliminary data.</text>
</comment>
<dbReference type="EMBL" id="QJKJ01005638">
    <property type="protein sequence ID" value="RDX89556.1"/>
    <property type="molecule type" value="Genomic_DNA"/>
</dbReference>
<evidence type="ECO:0000313" key="2">
    <source>
        <dbReference type="Proteomes" id="UP000257109"/>
    </source>
</evidence>
<dbReference type="Proteomes" id="UP000257109">
    <property type="component" value="Unassembled WGS sequence"/>
</dbReference>
<organism evidence="1 2">
    <name type="scientific">Mucuna pruriens</name>
    <name type="common">Velvet bean</name>
    <name type="synonym">Dolichos pruriens</name>
    <dbReference type="NCBI Taxonomy" id="157652"/>
    <lineage>
        <taxon>Eukaryota</taxon>
        <taxon>Viridiplantae</taxon>
        <taxon>Streptophyta</taxon>
        <taxon>Embryophyta</taxon>
        <taxon>Tracheophyta</taxon>
        <taxon>Spermatophyta</taxon>
        <taxon>Magnoliopsida</taxon>
        <taxon>eudicotyledons</taxon>
        <taxon>Gunneridae</taxon>
        <taxon>Pentapetalae</taxon>
        <taxon>rosids</taxon>
        <taxon>fabids</taxon>
        <taxon>Fabales</taxon>
        <taxon>Fabaceae</taxon>
        <taxon>Papilionoideae</taxon>
        <taxon>50 kb inversion clade</taxon>
        <taxon>NPAAA clade</taxon>
        <taxon>indigoferoid/millettioid clade</taxon>
        <taxon>Phaseoleae</taxon>
        <taxon>Mucuna</taxon>
    </lineage>
</organism>
<feature type="non-terminal residue" evidence="1">
    <location>
        <position position="1"/>
    </location>
</feature>
<proteinExistence type="predicted"/>